<comment type="caution">
    <text evidence="2">The sequence shown here is derived from an EMBL/GenBank/DDBJ whole genome shotgun (WGS) entry which is preliminary data.</text>
</comment>
<dbReference type="InterPro" id="IPR036873">
    <property type="entry name" value="Rhodanese-like_dom_sf"/>
</dbReference>
<dbReference type="EMBL" id="JAUUTY010000005">
    <property type="protein sequence ID" value="KAK1629084.1"/>
    <property type="molecule type" value="Genomic_DNA"/>
</dbReference>
<protein>
    <recommendedName>
        <fullName evidence="1">Rhodanese domain-containing protein</fullName>
    </recommendedName>
</protein>
<sequence>MDPRLVSFRNPPVREQQNHAGFAQAHMEFARIGGGRLIDCPIQEYLDEDGDLAYRVLLANGTRIGYMLDPMPLEEAQAVIRELLLTDIRNGRYDFYDMQQRREPWELLPDEDEDGAWEDAAFVDQDQGFRAAPASDEAVADLQETTAFTEILQLAFCLVICPRTNVSCTVQEVRCEMASAYIHSKSEGFENVFELYGGIQRYLEQFPDGGYFDGKNFVFDHRILPRPKSSRASWALTTPPPSSPCPTAMPPIRQTGMEITFAAGLSYCD</sequence>
<dbReference type="PANTHER" id="PTHR43268:SF6">
    <property type="entry name" value="THIOSULFATE SULFURTRANSFERASE_RHODANESE-LIKE DOMAIN-CONTAINING PROTEIN 2"/>
    <property type="match status" value="1"/>
</dbReference>
<dbReference type="Proteomes" id="UP001231189">
    <property type="component" value="Unassembled WGS sequence"/>
</dbReference>
<dbReference type="AlphaFoldDB" id="A0AAD8RQ33"/>
<name>A0AAD8RQ33_LOLMU</name>
<dbReference type="PANTHER" id="PTHR43268">
    <property type="entry name" value="THIOSULFATE SULFURTRANSFERASE/RHODANESE-LIKE DOMAIN-CONTAINING PROTEIN 2"/>
    <property type="match status" value="1"/>
</dbReference>
<dbReference type="InterPro" id="IPR001763">
    <property type="entry name" value="Rhodanese-like_dom"/>
</dbReference>
<dbReference type="Gene3D" id="3.40.250.10">
    <property type="entry name" value="Rhodanese-like domain"/>
    <property type="match status" value="1"/>
</dbReference>
<proteinExistence type="predicted"/>
<reference evidence="2" key="1">
    <citation type="submission" date="2023-07" db="EMBL/GenBank/DDBJ databases">
        <title>A chromosome-level genome assembly of Lolium multiflorum.</title>
        <authorList>
            <person name="Chen Y."/>
            <person name="Copetti D."/>
            <person name="Kolliker R."/>
            <person name="Studer B."/>
        </authorList>
    </citation>
    <scope>NUCLEOTIDE SEQUENCE</scope>
    <source>
        <strain evidence="2">02402/16</strain>
        <tissue evidence="2">Leaf</tissue>
    </source>
</reference>
<organism evidence="2 3">
    <name type="scientific">Lolium multiflorum</name>
    <name type="common">Italian ryegrass</name>
    <name type="synonym">Lolium perenne subsp. multiflorum</name>
    <dbReference type="NCBI Taxonomy" id="4521"/>
    <lineage>
        <taxon>Eukaryota</taxon>
        <taxon>Viridiplantae</taxon>
        <taxon>Streptophyta</taxon>
        <taxon>Embryophyta</taxon>
        <taxon>Tracheophyta</taxon>
        <taxon>Spermatophyta</taxon>
        <taxon>Magnoliopsida</taxon>
        <taxon>Liliopsida</taxon>
        <taxon>Poales</taxon>
        <taxon>Poaceae</taxon>
        <taxon>BOP clade</taxon>
        <taxon>Pooideae</taxon>
        <taxon>Poodae</taxon>
        <taxon>Poeae</taxon>
        <taxon>Poeae Chloroplast Group 2 (Poeae type)</taxon>
        <taxon>Loliodinae</taxon>
        <taxon>Loliinae</taxon>
        <taxon>Lolium</taxon>
    </lineage>
</organism>
<dbReference type="PROSITE" id="PS50206">
    <property type="entry name" value="RHODANESE_3"/>
    <property type="match status" value="1"/>
</dbReference>
<keyword evidence="3" id="KW-1185">Reference proteome</keyword>
<evidence type="ECO:0000259" key="1">
    <source>
        <dbReference type="PROSITE" id="PS50206"/>
    </source>
</evidence>
<feature type="domain" description="Rhodanese" evidence="1">
    <location>
        <begin position="166"/>
        <end position="211"/>
    </location>
</feature>
<dbReference type="InterPro" id="IPR020936">
    <property type="entry name" value="TrhO"/>
</dbReference>
<accession>A0AAD8RQ33</accession>
<gene>
    <name evidence="2" type="ORF">QYE76_003399</name>
</gene>
<evidence type="ECO:0000313" key="3">
    <source>
        <dbReference type="Proteomes" id="UP001231189"/>
    </source>
</evidence>
<evidence type="ECO:0000313" key="2">
    <source>
        <dbReference type="EMBL" id="KAK1629084.1"/>
    </source>
</evidence>